<reference evidence="3" key="1">
    <citation type="submission" date="2019-02" db="EMBL/GenBank/DDBJ databases">
        <title>Halonotius sp. a new haloarchaeum isolated from saline soil.</title>
        <authorList>
            <person name="Duran-Viseras A."/>
            <person name="Sanchez-Porro C."/>
            <person name="Ventosa A."/>
        </authorList>
    </citation>
    <scope>NUCLEOTIDE SEQUENCE</scope>
    <source>
        <strain evidence="3">F15B</strain>
    </source>
</reference>
<keyword evidence="1" id="KW-0862">Zinc</keyword>
<keyword evidence="1" id="KW-0479">Metal-binding</keyword>
<gene>
    <name evidence="3" type="ORF">EGH24_05870</name>
</gene>
<name>A0A8J8PD18_9EURY</name>
<keyword evidence="4" id="KW-1185">Reference proteome</keyword>
<comment type="caution">
    <text evidence="3">The sequence shown here is derived from an EMBL/GenBank/DDBJ whole genome shotgun (WGS) entry which is preliminary data.</text>
</comment>
<dbReference type="InterPro" id="IPR007527">
    <property type="entry name" value="Znf_SWIM"/>
</dbReference>
<accession>A0A8J8PD18</accession>
<dbReference type="GO" id="GO:0008270">
    <property type="term" value="F:zinc ion binding"/>
    <property type="evidence" value="ECO:0007669"/>
    <property type="project" value="UniProtKB-KW"/>
</dbReference>
<feature type="domain" description="SWIM-type" evidence="2">
    <location>
        <begin position="51"/>
        <end position="97"/>
    </location>
</feature>
<protein>
    <recommendedName>
        <fullName evidence="2">SWIM-type domain-containing protein</fullName>
    </recommendedName>
</protein>
<evidence type="ECO:0000259" key="2">
    <source>
        <dbReference type="PROSITE" id="PS50966"/>
    </source>
</evidence>
<evidence type="ECO:0000313" key="4">
    <source>
        <dbReference type="Proteomes" id="UP000705823"/>
    </source>
</evidence>
<organism evidence="3 4">
    <name type="scientific">Halonotius terrestris</name>
    <dbReference type="NCBI Taxonomy" id="2487750"/>
    <lineage>
        <taxon>Archaea</taxon>
        <taxon>Methanobacteriati</taxon>
        <taxon>Methanobacteriota</taxon>
        <taxon>Stenosarchaea group</taxon>
        <taxon>Halobacteria</taxon>
        <taxon>Halobacteriales</taxon>
        <taxon>Haloferacaceae</taxon>
        <taxon>Halonotius</taxon>
    </lineage>
</organism>
<sequence>MSEVDDWRAALAKAGELRPAIVTAILEVHDDRGGKAIDAVSEQRVKQYRDFTVVVGYESEYVVEDGGCTCKDSQYNLADDDPDEKCWHALAVEIAERIDAVDHHDMWYSDVRDFV</sequence>
<dbReference type="EMBL" id="RKLU01000002">
    <property type="protein sequence ID" value="TQQ82962.1"/>
    <property type="molecule type" value="Genomic_DNA"/>
</dbReference>
<dbReference type="PROSITE" id="PS50966">
    <property type="entry name" value="ZF_SWIM"/>
    <property type="match status" value="1"/>
</dbReference>
<evidence type="ECO:0000313" key="3">
    <source>
        <dbReference type="EMBL" id="TQQ82962.1"/>
    </source>
</evidence>
<dbReference type="OrthoDB" id="31559at2157"/>
<proteinExistence type="predicted"/>
<dbReference type="Proteomes" id="UP000705823">
    <property type="component" value="Unassembled WGS sequence"/>
</dbReference>
<keyword evidence="1" id="KW-0863">Zinc-finger</keyword>
<evidence type="ECO:0000256" key="1">
    <source>
        <dbReference type="PROSITE-ProRule" id="PRU00325"/>
    </source>
</evidence>
<dbReference type="AlphaFoldDB" id="A0A8J8PD18"/>